<evidence type="ECO:0000313" key="2">
    <source>
        <dbReference type="Proteomes" id="UP001519363"/>
    </source>
</evidence>
<dbReference type="Gene3D" id="3.90.80.10">
    <property type="entry name" value="Inorganic pyrophosphatase"/>
    <property type="match status" value="1"/>
</dbReference>
<dbReference type="EC" id="3.6.1.1" evidence="1"/>
<dbReference type="SUPFAM" id="SSF50324">
    <property type="entry name" value="Inorganic pyrophosphatase"/>
    <property type="match status" value="1"/>
</dbReference>
<gene>
    <name evidence="1" type="ORF">JOF53_006705</name>
</gene>
<sequence length="116" mass="12435">MSPDFFALLDRLTADAALVIDRPRGTCHPKWPEVVYPVDYGYLPATRGGDGAALDVFRGSARGTGVRAVLLTADLGKRDVEVKVLLDCTDEEIALAHGLLRDRLGIGGHLVPRPTG</sequence>
<name>A0ABS5AMM8_9PSEU</name>
<proteinExistence type="predicted"/>
<comment type="caution">
    <text evidence="1">The sequence shown here is derived from an EMBL/GenBank/DDBJ whole genome shotgun (WGS) entry which is preliminary data.</text>
</comment>
<keyword evidence="2" id="KW-1185">Reference proteome</keyword>
<dbReference type="EMBL" id="JAGIOO010000001">
    <property type="protein sequence ID" value="MBP2477833.1"/>
    <property type="molecule type" value="Genomic_DNA"/>
</dbReference>
<organism evidence="1 2">
    <name type="scientific">Crossiella equi</name>
    <dbReference type="NCBI Taxonomy" id="130796"/>
    <lineage>
        <taxon>Bacteria</taxon>
        <taxon>Bacillati</taxon>
        <taxon>Actinomycetota</taxon>
        <taxon>Actinomycetes</taxon>
        <taxon>Pseudonocardiales</taxon>
        <taxon>Pseudonocardiaceae</taxon>
        <taxon>Crossiella</taxon>
    </lineage>
</organism>
<dbReference type="RefSeq" id="WP_209707487.1">
    <property type="nucleotide sequence ID" value="NZ_JAGIOO010000001.1"/>
</dbReference>
<accession>A0ABS5AMM8</accession>
<dbReference type="GO" id="GO:0004427">
    <property type="term" value="F:inorganic diphosphate phosphatase activity"/>
    <property type="evidence" value="ECO:0007669"/>
    <property type="project" value="UniProtKB-EC"/>
</dbReference>
<evidence type="ECO:0000313" key="1">
    <source>
        <dbReference type="EMBL" id="MBP2477833.1"/>
    </source>
</evidence>
<dbReference type="Proteomes" id="UP001519363">
    <property type="component" value="Unassembled WGS sequence"/>
</dbReference>
<dbReference type="InterPro" id="IPR036649">
    <property type="entry name" value="Pyrophosphatase_sf"/>
</dbReference>
<reference evidence="1 2" key="1">
    <citation type="submission" date="2021-03" db="EMBL/GenBank/DDBJ databases">
        <title>Sequencing the genomes of 1000 actinobacteria strains.</title>
        <authorList>
            <person name="Klenk H.-P."/>
        </authorList>
    </citation>
    <scope>NUCLEOTIDE SEQUENCE [LARGE SCALE GENOMIC DNA]</scope>
    <source>
        <strain evidence="1 2">DSM 44580</strain>
    </source>
</reference>
<keyword evidence="1" id="KW-0378">Hydrolase</keyword>
<protein>
    <submittedName>
        <fullName evidence="1">Inorganic pyrophosphatase</fullName>
        <ecNumber evidence="1">3.6.1.1</ecNumber>
    </submittedName>
</protein>